<dbReference type="Pfam" id="PF01734">
    <property type="entry name" value="Patatin"/>
    <property type="match status" value="1"/>
</dbReference>
<dbReference type="InterPro" id="IPR016035">
    <property type="entry name" value="Acyl_Trfase/lysoPLipase"/>
</dbReference>
<dbReference type="AlphaFoldDB" id="A0A292ZAR4"/>
<feature type="short sequence motif" description="DGA/G" evidence="2">
    <location>
        <begin position="210"/>
        <end position="212"/>
    </location>
</feature>
<dbReference type="Proteomes" id="UP000221538">
    <property type="component" value="Unassembled WGS sequence"/>
</dbReference>
<reference evidence="5 6" key="2">
    <citation type="journal article" date="2013" name="Environ. Sci. Technol.">
        <title>The 4-tert-butylphenol-utilizing bacterium Sphingobium fuliginis OMI can degrade bisphenols via phenolic ring hydroxylation and meta-cleavage pathway.</title>
        <authorList>
            <person name="Ogata Y."/>
            <person name="Goda S."/>
            <person name="Toyama T."/>
            <person name="Sei K."/>
            <person name="Ike M."/>
        </authorList>
    </citation>
    <scope>NUCLEOTIDE SEQUENCE [LARGE SCALE GENOMIC DNA]</scope>
    <source>
        <strain evidence="5 6">OMI</strain>
    </source>
</reference>
<dbReference type="PANTHER" id="PTHR24138:SF10">
    <property type="entry name" value="PHOSPHOLIPASE A2"/>
    <property type="match status" value="1"/>
</dbReference>
<feature type="active site" description="Nucleophile" evidence="2">
    <location>
        <position position="74"/>
    </location>
</feature>
<dbReference type="EMBL" id="BEWI01000030">
    <property type="protein sequence ID" value="GAY19920.1"/>
    <property type="molecule type" value="Genomic_DNA"/>
</dbReference>
<accession>A0A292ZAR4</accession>
<dbReference type="GO" id="GO:0016042">
    <property type="term" value="P:lipid catabolic process"/>
    <property type="evidence" value="ECO:0007669"/>
    <property type="project" value="UniProtKB-UniRule"/>
</dbReference>
<dbReference type="NCBIfam" id="NF041079">
    <property type="entry name" value="CBASS_lipase"/>
    <property type="match status" value="1"/>
</dbReference>
<gene>
    <name evidence="5" type="ORF">SFOMI_0442</name>
</gene>
<name>A0A292ZAR4_SPHSA</name>
<dbReference type="PROSITE" id="PS51635">
    <property type="entry name" value="PNPLA"/>
    <property type="match status" value="1"/>
</dbReference>
<dbReference type="Gene3D" id="3.40.1090.10">
    <property type="entry name" value="Cytosolic phospholipase A2 catalytic domain"/>
    <property type="match status" value="1"/>
</dbReference>
<keyword evidence="2" id="KW-0378">Hydrolase</keyword>
<proteinExistence type="predicted"/>
<dbReference type="PANTHER" id="PTHR24138">
    <property type="entry name" value="INTRACELLLAR PHOSPHOLIPASE A FAMILY"/>
    <property type="match status" value="1"/>
</dbReference>
<evidence type="ECO:0000256" key="2">
    <source>
        <dbReference type="PROSITE-ProRule" id="PRU01161"/>
    </source>
</evidence>
<reference evidence="5 6" key="1">
    <citation type="journal article" date="2013" name="Biodegradation">
        <title>Occurrence of 4-tert-butylphenol (4-t-BP) biodegradation in an aquatic sample caused by the presence of Spirodela polyrrhiza and isolation of a 4-t-BP-utilizing bacterium.</title>
        <authorList>
            <person name="Ogata Y."/>
            <person name="Toyama T."/>
            <person name="Yu N."/>
            <person name="Wang X."/>
            <person name="Sei K."/>
            <person name="Ike M."/>
        </authorList>
    </citation>
    <scope>NUCLEOTIDE SEQUENCE [LARGE SCALE GENOMIC DNA]</scope>
    <source>
        <strain evidence="5 6">OMI</strain>
    </source>
</reference>
<keyword evidence="1 2" id="KW-0443">Lipid metabolism</keyword>
<feature type="domain" description="PNPLA" evidence="4">
    <location>
        <begin position="34"/>
        <end position="223"/>
    </location>
</feature>
<feature type="region of interest" description="Disordered" evidence="3">
    <location>
        <begin position="1"/>
        <end position="21"/>
    </location>
</feature>
<keyword evidence="2" id="KW-0442">Lipid degradation</keyword>
<feature type="short sequence motif" description="GXGXXG" evidence="2">
    <location>
        <begin position="38"/>
        <end position="43"/>
    </location>
</feature>
<evidence type="ECO:0000313" key="6">
    <source>
        <dbReference type="Proteomes" id="UP000221538"/>
    </source>
</evidence>
<protein>
    <recommendedName>
        <fullName evidence="4">PNPLA domain-containing protein</fullName>
    </recommendedName>
</protein>
<evidence type="ECO:0000256" key="3">
    <source>
        <dbReference type="SAM" id="MobiDB-lite"/>
    </source>
</evidence>
<evidence type="ECO:0000313" key="5">
    <source>
        <dbReference type="EMBL" id="GAY19920.1"/>
    </source>
</evidence>
<feature type="active site" description="Proton acceptor" evidence="2">
    <location>
        <position position="210"/>
    </location>
</feature>
<dbReference type="RefSeq" id="WP_099185254.1">
    <property type="nucleotide sequence ID" value="NZ_BEWI01000030.1"/>
</dbReference>
<dbReference type="InterPro" id="IPR047156">
    <property type="entry name" value="Teg/CotR/CapV-like"/>
</dbReference>
<organism evidence="5 6">
    <name type="scientific">Sphingobium fuliginis (strain ATCC 27551)</name>
    <dbReference type="NCBI Taxonomy" id="336203"/>
    <lineage>
        <taxon>Bacteria</taxon>
        <taxon>Pseudomonadati</taxon>
        <taxon>Pseudomonadota</taxon>
        <taxon>Alphaproteobacteria</taxon>
        <taxon>Sphingomonadales</taxon>
        <taxon>Sphingomonadaceae</taxon>
        <taxon>Sphingobium</taxon>
    </lineage>
</organism>
<dbReference type="SUPFAM" id="SSF52151">
    <property type="entry name" value="FabD/lysophospholipase-like"/>
    <property type="match status" value="1"/>
</dbReference>
<evidence type="ECO:0000259" key="4">
    <source>
        <dbReference type="PROSITE" id="PS51635"/>
    </source>
</evidence>
<evidence type="ECO:0000256" key="1">
    <source>
        <dbReference type="ARBA" id="ARBA00023098"/>
    </source>
</evidence>
<dbReference type="GO" id="GO:0016787">
    <property type="term" value="F:hydrolase activity"/>
    <property type="evidence" value="ECO:0007669"/>
    <property type="project" value="UniProtKB-UniRule"/>
</dbReference>
<comment type="caution">
    <text evidence="5">The sequence shown here is derived from an EMBL/GenBank/DDBJ whole genome shotgun (WGS) entry which is preliminary data.</text>
</comment>
<dbReference type="InterPro" id="IPR002641">
    <property type="entry name" value="PNPLA_dom"/>
</dbReference>
<sequence length="352" mass="38862">MEPSEQRPLRRSDGTLGERRRQLPWPEGKRFRILSIDGGGIRGILPAAILAQFERQYLGGHSAGDYFDLIAGTSTGGIIALGLSIGLPASAILQLYFDHGEEIFPSAKPPLVGLKRLWAKARSLAYYQYDREPLERELRQIFGARAFGDAQRRLCIPSFDGFTEVNVFKTPHHPDFKLDWREEMVTVALATSAAPTYFSIYRDGQRRFADGGVWANNPVMVALVDALSCNQVDRDQIDILSLGCGDAEITISDAQVLRGGLWHWRDIVSSAMHLSSQNALGQAGLLIGRDRLIRLNAPLLPSGPIGLDDVKRAKAELPDVAKQLAFSNGPSVASRFFSEKAEPYVPFYPEAL</sequence>
<dbReference type="CDD" id="cd07199">
    <property type="entry name" value="Pat17_PNPLA8_PNPLA9_like"/>
    <property type="match status" value="1"/>
</dbReference>
<feature type="short sequence motif" description="GXSXG" evidence="2">
    <location>
        <begin position="72"/>
        <end position="76"/>
    </location>
</feature>